<dbReference type="Gene3D" id="3.90.580.10">
    <property type="entry name" value="Zinc finger, CHC2-type domain"/>
    <property type="match status" value="1"/>
</dbReference>
<dbReference type="Pfam" id="PF01807">
    <property type="entry name" value="Zn_ribbon_DnaG"/>
    <property type="match status" value="1"/>
</dbReference>
<dbReference type="SMART" id="SM00400">
    <property type="entry name" value="ZnF_CHCC"/>
    <property type="match status" value="1"/>
</dbReference>
<dbReference type="CDD" id="cd03364">
    <property type="entry name" value="TOPRIM_DnaG_primases"/>
    <property type="match status" value="1"/>
</dbReference>
<dbReference type="PROSITE" id="PS50880">
    <property type="entry name" value="TOPRIM"/>
    <property type="match status" value="1"/>
</dbReference>
<keyword evidence="7" id="KW-0863">Zinc-finger</keyword>
<dbReference type="EC" id="2.7.7.101" evidence="12"/>
<keyword evidence="1 12" id="KW-0240">DNA-directed RNA polymerase</keyword>
<dbReference type="InterPro" id="IPR006171">
    <property type="entry name" value="TOPRIM_dom"/>
</dbReference>
<feature type="domain" description="Toprim" evidence="15">
    <location>
        <begin position="257"/>
        <end position="339"/>
    </location>
</feature>
<dbReference type="GO" id="GO:0003677">
    <property type="term" value="F:DNA binding"/>
    <property type="evidence" value="ECO:0007669"/>
    <property type="project" value="UniProtKB-KW"/>
</dbReference>
<dbReference type="GO" id="GO:0000428">
    <property type="term" value="C:DNA-directed RNA polymerase complex"/>
    <property type="evidence" value="ECO:0007669"/>
    <property type="project" value="UniProtKB-KW"/>
</dbReference>
<dbReference type="InterPro" id="IPR002694">
    <property type="entry name" value="Znf_CHC2"/>
</dbReference>
<keyword evidence="17" id="KW-1185">Reference proteome</keyword>
<dbReference type="GO" id="GO:0005737">
    <property type="term" value="C:cytoplasm"/>
    <property type="evidence" value="ECO:0007669"/>
    <property type="project" value="TreeGrafter"/>
</dbReference>
<accession>A0A370L148</accession>
<dbReference type="InterPro" id="IPR037068">
    <property type="entry name" value="DNA_primase_core_N_sf"/>
</dbReference>
<dbReference type="InterPro" id="IPR006295">
    <property type="entry name" value="DNA_primase_DnaG"/>
</dbReference>
<dbReference type="FunFam" id="3.90.980.10:FF:000001">
    <property type="entry name" value="DNA primase"/>
    <property type="match status" value="1"/>
</dbReference>
<dbReference type="PIRSF" id="PIRSF002811">
    <property type="entry name" value="DnaG"/>
    <property type="match status" value="1"/>
</dbReference>
<dbReference type="GO" id="GO:0006269">
    <property type="term" value="P:DNA replication, synthesis of primer"/>
    <property type="evidence" value="ECO:0007669"/>
    <property type="project" value="UniProtKB-UniRule"/>
</dbReference>
<dbReference type="SUPFAM" id="SSF56731">
    <property type="entry name" value="DNA primase core"/>
    <property type="match status" value="1"/>
</dbReference>
<dbReference type="Gene3D" id="3.40.1360.10">
    <property type="match status" value="1"/>
</dbReference>
<evidence type="ECO:0000259" key="15">
    <source>
        <dbReference type="PROSITE" id="PS50880"/>
    </source>
</evidence>
<keyword evidence="6 13" id="KW-0479">Metal-binding</keyword>
<comment type="caution">
    <text evidence="16">The sequence shown here is derived from an EMBL/GenBank/DDBJ whole genome shotgun (WGS) entry which is preliminary data.</text>
</comment>
<reference evidence="17" key="1">
    <citation type="submission" date="2018-07" db="EMBL/GenBank/DDBJ databases">
        <authorList>
            <person name="Safronova V.I."/>
            <person name="Chirak E.R."/>
            <person name="Sazanova A.L."/>
        </authorList>
    </citation>
    <scope>NUCLEOTIDE SEQUENCE [LARGE SCALE GENOMIC DNA]</scope>
    <source>
        <strain evidence="17">RCAM04685</strain>
    </source>
</reference>
<gene>
    <name evidence="12" type="primary">dnaG</name>
    <name evidence="16" type="ORF">DWE98_22230</name>
</gene>
<dbReference type="OrthoDB" id="9803773at2"/>
<dbReference type="FunFam" id="3.40.1360.10:FF:000002">
    <property type="entry name" value="DNA primase"/>
    <property type="match status" value="1"/>
</dbReference>
<dbReference type="SMART" id="SM00493">
    <property type="entry name" value="TOPRIM"/>
    <property type="match status" value="1"/>
</dbReference>
<dbReference type="PANTHER" id="PTHR30313">
    <property type="entry name" value="DNA PRIMASE"/>
    <property type="match status" value="1"/>
</dbReference>
<name>A0A370L148_9HYPH</name>
<dbReference type="GO" id="GO:0008270">
    <property type="term" value="F:zinc ion binding"/>
    <property type="evidence" value="ECO:0007669"/>
    <property type="project" value="UniProtKB-KW"/>
</dbReference>
<evidence type="ECO:0000256" key="2">
    <source>
        <dbReference type="ARBA" id="ARBA00022515"/>
    </source>
</evidence>
<evidence type="ECO:0000313" key="17">
    <source>
        <dbReference type="Proteomes" id="UP000255207"/>
    </source>
</evidence>
<evidence type="ECO:0000313" key="16">
    <source>
        <dbReference type="EMBL" id="RDJ21045.1"/>
    </source>
</evidence>
<dbReference type="InterPro" id="IPR030846">
    <property type="entry name" value="DnaG_bac"/>
</dbReference>
<evidence type="ECO:0000256" key="12">
    <source>
        <dbReference type="HAMAP-Rule" id="MF_00974"/>
    </source>
</evidence>
<keyword evidence="11 12" id="KW-0804">Transcription</keyword>
<dbReference type="HAMAP" id="MF_00974">
    <property type="entry name" value="DNA_primase_DnaG"/>
    <property type="match status" value="1"/>
</dbReference>
<dbReference type="InterPro" id="IPR034151">
    <property type="entry name" value="TOPRIM_DnaG_bac"/>
</dbReference>
<feature type="region of interest" description="Disordered" evidence="14">
    <location>
        <begin position="427"/>
        <end position="457"/>
    </location>
</feature>
<proteinExistence type="inferred from homology"/>
<comment type="subunit">
    <text evidence="12">Monomer. Interacts with DnaB.</text>
</comment>
<sequence length="635" mass="69321">MKFPPSILEEIKARLPVSAVVGKRVRLAKSGREWKGLSPFNAEKTPSFFVNDQKGSFFDFSSGKNGDIFKFVMETEGLSFPEAVEKLAADAGVILPKVSHETQVQEERRKGLHEVVELAAKFFEAELAGERGAGARRYLQGRGLEGEARRQFRIGYGPADRFALRDHLAGKGVNAELMMEAGLLVHGDEIAVPYDRFRDRVMFPIHDGRGRVIAFGGRAMSAEVSAKYLNSPETPLFHKGGLLFNHHNARKGAHDTGQVIVVEGYVDVIAMTLAGFPQTVAPLGTALTEDQLGLLWRMADEPVICLDGDKAGRKAASRAIDLALPMLEPGKSLSFALLPDGQDPDDLARSGGKPAIIEVLGAARPLVDMLWTREVEAGSLDTPERRAAFERRLKEPLGQIKDEATRRHYRREMDERLAQLFASAAPARGDRGQGGNYSNGRGRGGGGGQRGQWPGAPMRPLLPLKASSQLAGSRMMTRSRGEDKREAFILLALASHPELVLRCADEISELALDGPAAERFRQVLLDVALDGDLDREALASRLEQPRVQEAQGALMAVTGPAERLKLVGAADPESVFDSIRQAIVLHQRARTLHSELKAAERALADEATEANFAWIKDVKGRLDTIEGTEAMSEEQ</sequence>
<evidence type="ECO:0000256" key="11">
    <source>
        <dbReference type="ARBA" id="ARBA00023163"/>
    </source>
</evidence>
<organism evidence="16 17">
    <name type="scientific">Bosea caraganae</name>
    <dbReference type="NCBI Taxonomy" id="2763117"/>
    <lineage>
        <taxon>Bacteria</taxon>
        <taxon>Pseudomonadati</taxon>
        <taxon>Pseudomonadota</taxon>
        <taxon>Alphaproteobacteria</taxon>
        <taxon>Hyphomicrobiales</taxon>
        <taxon>Boseaceae</taxon>
        <taxon>Bosea</taxon>
    </lineage>
</organism>
<keyword evidence="10 12" id="KW-0238">DNA-binding</keyword>
<comment type="caution">
    <text evidence="12">Lacks conserved residue(s) required for the propagation of feature annotation.</text>
</comment>
<dbReference type="GO" id="GO:0003899">
    <property type="term" value="F:DNA-directed RNA polymerase activity"/>
    <property type="evidence" value="ECO:0007669"/>
    <property type="project" value="UniProtKB-UniRule"/>
</dbReference>
<keyword evidence="5 12" id="KW-0235">DNA replication</keyword>
<evidence type="ECO:0000256" key="5">
    <source>
        <dbReference type="ARBA" id="ARBA00022705"/>
    </source>
</evidence>
<dbReference type="Gene3D" id="3.90.980.10">
    <property type="entry name" value="DNA primase, catalytic core, N-terminal domain"/>
    <property type="match status" value="1"/>
</dbReference>
<dbReference type="InterPro" id="IPR050219">
    <property type="entry name" value="DnaG_primase"/>
</dbReference>
<dbReference type="Proteomes" id="UP000255207">
    <property type="component" value="Unassembled WGS sequence"/>
</dbReference>
<evidence type="ECO:0000256" key="1">
    <source>
        <dbReference type="ARBA" id="ARBA00022478"/>
    </source>
</evidence>
<evidence type="ECO:0000256" key="10">
    <source>
        <dbReference type="ARBA" id="ARBA00023125"/>
    </source>
</evidence>
<dbReference type="InterPro" id="IPR013264">
    <property type="entry name" value="DNAG_N"/>
</dbReference>
<dbReference type="InterPro" id="IPR019475">
    <property type="entry name" value="DNA_primase_DnaB-bd"/>
</dbReference>
<keyword evidence="8 13" id="KW-0862">Zinc</keyword>
<dbReference type="SUPFAM" id="SSF57783">
    <property type="entry name" value="Zinc beta-ribbon"/>
    <property type="match status" value="1"/>
</dbReference>
<evidence type="ECO:0000256" key="3">
    <source>
        <dbReference type="ARBA" id="ARBA00022679"/>
    </source>
</evidence>
<evidence type="ECO:0000256" key="6">
    <source>
        <dbReference type="ARBA" id="ARBA00022723"/>
    </source>
</evidence>
<keyword evidence="2 12" id="KW-0639">Primosome</keyword>
<dbReference type="NCBIfam" id="TIGR01391">
    <property type="entry name" value="dnaG"/>
    <property type="match status" value="1"/>
</dbReference>
<keyword evidence="3 12" id="KW-0808">Transferase</keyword>
<dbReference type="Pfam" id="PF08275">
    <property type="entry name" value="DNAG_N"/>
    <property type="match status" value="1"/>
</dbReference>
<dbReference type="GO" id="GO:1990077">
    <property type="term" value="C:primosome complex"/>
    <property type="evidence" value="ECO:0007669"/>
    <property type="project" value="UniProtKB-KW"/>
</dbReference>
<comment type="catalytic activity">
    <reaction evidence="12">
        <text>ssDNA + n NTP = ssDNA/pppN(pN)n-1 hybrid + (n-1) diphosphate.</text>
        <dbReference type="EC" id="2.7.7.101"/>
    </reaction>
</comment>
<evidence type="ECO:0000256" key="4">
    <source>
        <dbReference type="ARBA" id="ARBA00022695"/>
    </source>
</evidence>
<dbReference type="EMBL" id="QQTP01000014">
    <property type="protein sequence ID" value="RDJ21045.1"/>
    <property type="molecule type" value="Genomic_DNA"/>
</dbReference>
<comment type="cofactor">
    <cofactor evidence="13">
        <name>Zn(2+)</name>
        <dbReference type="ChEBI" id="CHEBI:29105"/>
    </cofactor>
    <text evidence="13">Binds 1 zinc ion per monomer.</text>
</comment>
<dbReference type="PANTHER" id="PTHR30313:SF2">
    <property type="entry name" value="DNA PRIMASE"/>
    <property type="match status" value="1"/>
</dbReference>
<comment type="similarity">
    <text evidence="12 13">Belongs to the DnaG primase family.</text>
</comment>
<dbReference type="RefSeq" id="WP_114831499.1">
    <property type="nucleotide sequence ID" value="NZ_QQTO01000016.1"/>
</dbReference>
<keyword evidence="4 12" id="KW-0548">Nucleotidyltransferase</keyword>
<evidence type="ECO:0000256" key="8">
    <source>
        <dbReference type="ARBA" id="ARBA00022833"/>
    </source>
</evidence>
<dbReference type="InterPro" id="IPR036977">
    <property type="entry name" value="DNA_primase_Znf_CHC2"/>
</dbReference>
<dbReference type="AlphaFoldDB" id="A0A370L148"/>
<evidence type="ECO:0000256" key="13">
    <source>
        <dbReference type="PIRNR" id="PIRNR002811"/>
    </source>
</evidence>
<evidence type="ECO:0000256" key="14">
    <source>
        <dbReference type="SAM" id="MobiDB-lite"/>
    </source>
</evidence>
<evidence type="ECO:0000256" key="7">
    <source>
        <dbReference type="ARBA" id="ARBA00022771"/>
    </source>
</evidence>
<dbReference type="Pfam" id="PF13662">
    <property type="entry name" value="Toprim_4"/>
    <property type="match status" value="1"/>
</dbReference>
<protein>
    <recommendedName>
        <fullName evidence="12 13">DNA primase</fullName>
        <ecNumber evidence="12">2.7.7.101</ecNumber>
    </recommendedName>
</protein>
<evidence type="ECO:0000256" key="9">
    <source>
        <dbReference type="ARBA" id="ARBA00022842"/>
    </source>
</evidence>
<feature type="compositionally biased region" description="Gly residues" evidence="14">
    <location>
        <begin position="432"/>
        <end position="450"/>
    </location>
</feature>
<keyword evidence="9" id="KW-0460">Magnesium</keyword>
<comment type="function">
    <text evidence="12 13">RNA polymerase that catalyzes the synthesis of short RNA molecules used as primers for DNA polymerase during DNA replication.</text>
</comment>
<dbReference type="Pfam" id="PF10410">
    <property type="entry name" value="DnaB_bind"/>
    <property type="match status" value="1"/>
</dbReference>